<dbReference type="Proteomes" id="UP000011087">
    <property type="component" value="Unassembled WGS sequence"/>
</dbReference>
<evidence type="ECO:0000259" key="6">
    <source>
        <dbReference type="PROSITE" id="PS50865"/>
    </source>
</evidence>
<dbReference type="KEGG" id="gtt:GUITHDRAFT_93215"/>
<dbReference type="OrthoDB" id="432970at2759"/>
<dbReference type="PANTHER" id="PTHR13244">
    <property type="entry name" value="ZINC FINGER MYND DOMAIN CONTAINING PROTEIN 10"/>
    <property type="match status" value="1"/>
</dbReference>
<proteinExistence type="predicted"/>
<evidence type="ECO:0000313" key="9">
    <source>
        <dbReference type="Proteomes" id="UP000011087"/>
    </source>
</evidence>
<dbReference type="GeneID" id="17306413"/>
<dbReference type="PROSITE" id="PS01360">
    <property type="entry name" value="ZF_MYND_1"/>
    <property type="match status" value="1"/>
</dbReference>
<dbReference type="GO" id="GO:0005737">
    <property type="term" value="C:cytoplasm"/>
    <property type="evidence" value="ECO:0007669"/>
    <property type="project" value="TreeGrafter"/>
</dbReference>
<dbReference type="InterPro" id="IPR052298">
    <property type="entry name" value="ZMYND10"/>
</dbReference>
<sequence>MAGARGDVMVQGEAERLVEEIRVFGIEEIGLKAWTKQHQVIEKLNMQAQISVMNQSDEYVVEALIDHEKISTLIHCLIVCEVWKDTVLVKVQQDLASSHYVKLYLIMYHEAVILGLLEKAFYHSSAVSMAGDSLIELSDYCYRKTVYLNSFHSDTEEESPKRDQILNMKDIERLEEQKKKIDFSCAISALTVLRFIVENAETVPISVLSRLLTEQDIMQTLIPLLDDAPWTRKKDKVIEKYEDGKWIEVSQDDLHRISKTEAQVWLTLNCLLLHPECRRKYEWTENRKSLVMKLSKYFNELLIDQLPILSEMRRLVETLAFSAPNSGTEPRSVVIEQIPELRDKIMRVNRSITCSDCMTGCGQSDFKAIAAMFKSKMQNESPEDQKAEMSELAAMYDMLNVEDFMEDPKCAVCGAPAEKRCSKCKMEWYCGRKCQVAAWKKHKPFCEMISGLADERKGSEGAPCTSNEDSAQKNSYHQIEILD</sequence>
<dbReference type="RefSeq" id="XP_005836525.1">
    <property type="nucleotide sequence ID" value="XM_005836468.1"/>
</dbReference>
<reference evidence="7 9" key="1">
    <citation type="journal article" date="2012" name="Nature">
        <title>Algal genomes reveal evolutionary mosaicism and the fate of nucleomorphs.</title>
        <authorList>
            <consortium name="DOE Joint Genome Institute"/>
            <person name="Curtis B.A."/>
            <person name="Tanifuji G."/>
            <person name="Burki F."/>
            <person name="Gruber A."/>
            <person name="Irimia M."/>
            <person name="Maruyama S."/>
            <person name="Arias M.C."/>
            <person name="Ball S.G."/>
            <person name="Gile G.H."/>
            <person name="Hirakawa Y."/>
            <person name="Hopkins J.F."/>
            <person name="Kuo A."/>
            <person name="Rensing S.A."/>
            <person name="Schmutz J."/>
            <person name="Symeonidi A."/>
            <person name="Elias M."/>
            <person name="Eveleigh R.J."/>
            <person name="Herman E.K."/>
            <person name="Klute M.J."/>
            <person name="Nakayama T."/>
            <person name="Obornik M."/>
            <person name="Reyes-Prieto A."/>
            <person name="Armbrust E.V."/>
            <person name="Aves S.J."/>
            <person name="Beiko R.G."/>
            <person name="Coutinho P."/>
            <person name="Dacks J.B."/>
            <person name="Durnford D.G."/>
            <person name="Fast N.M."/>
            <person name="Green B.R."/>
            <person name="Grisdale C.J."/>
            <person name="Hempel F."/>
            <person name="Henrissat B."/>
            <person name="Hoppner M.P."/>
            <person name="Ishida K."/>
            <person name="Kim E."/>
            <person name="Koreny L."/>
            <person name="Kroth P.G."/>
            <person name="Liu Y."/>
            <person name="Malik S.B."/>
            <person name="Maier U.G."/>
            <person name="McRose D."/>
            <person name="Mock T."/>
            <person name="Neilson J.A."/>
            <person name="Onodera N.T."/>
            <person name="Poole A.M."/>
            <person name="Pritham E.J."/>
            <person name="Richards T.A."/>
            <person name="Rocap G."/>
            <person name="Roy S.W."/>
            <person name="Sarai C."/>
            <person name="Schaack S."/>
            <person name="Shirato S."/>
            <person name="Slamovits C.H."/>
            <person name="Spencer D.F."/>
            <person name="Suzuki S."/>
            <person name="Worden A.Z."/>
            <person name="Zauner S."/>
            <person name="Barry K."/>
            <person name="Bell C."/>
            <person name="Bharti A.K."/>
            <person name="Crow J.A."/>
            <person name="Grimwood J."/>
            <person name="Kramer R."/>
            <person name="Lindquist E."/>
            <person name="Lucas S."/>
            <person name="Salamov A."/>
            <person name="McFadden G.I."/>
            <person name="Lane C.E."/>
            <person name="Keeling P.J."/>
            <person name="Gray M.W."/>
            <person name="Grigoriev I.V."/>
            <person name="Archibald J.M."/>
        </authorList>
    </citation>
    <scope>NUCLEOTIDE SEQUENCE</scope>
    <source>
        <strain evidence="7 9">CCMP2712</strain>
    </source>
</reference>
<dbReference type="PANTHER" id="PTHR13244:SF7">
    <property type="entry name" value="ZINC FINGER MYND DOMAIN-CONTAINING PROTEIN 10"/>
    <property type="match status" value="1"/>
</dbReference>
<dbReference type="eggNOG" id="ENOG502QS3F">
    <property type="taxonomic scope" value="Eukaryota"/>
</dbReference>
<dbReference type="OMA" id="LIHEAYC"/>
<reference evidence="9" key="2">
    <citation type="submission" date="2012-11" db="EMBL/GenBank/DDBJ databases">
        <authorList>
            <person name="Kuo A."/>
            <person name="Curtis B.A."/>
            <person name="Tanifuji G."/>
            <person name="Burki F."/>
            <person name="Gruber A."/>
            <person name="Irimia M."/>
            <person name="Maruyama S."/>
            <person name="Arias M.C."/>
            <person name="Ball S.G."/>
            <person name="Gile G.H."/>
            <person name="Hirakawa Y."/>
            <person name="Hopkins J.F."/>
            <person name="Rensing S.A."/>
            <person name="Schmutz J."/>
            <person name="Symeonidi A."/>
            <person name="Elias M."/>
            <person name="Eveleigh R.J."/>
            <person name="Herman E.K."/>
            <person name="Klute M.J."/>
            <person name="Nakayama T."/>
            <person name="Obornik M."/>
            <person name="Reyes-Prieto A."/>
            <person name="Armbrust E.V."/>
            <person name="Aves S.J."/>
            <person name="Beiko R.G."/>
            <person name="Coutinho P."/>
            <person name="Dacks J.B."/>
            <person name="Durnford D.G."/>
            <person name="Fast N.M."/>
            <person name="Green B.R."/>
            <person name="Grisdale C."/>
            <person name="Hempe F."/>
            <person name="Henrissat B."/>
            <person name="Hoppner M.P."/>
            <person name="Ishida K.-I."/>
            <person name="Kim E."/>
            <person name="Koreny L."/>
            <person name="Kroth P.G."/>
            <person name="Liu Y."/>
            <person name="Malik S.-B."/>
            <person name="Maier U.G."/>
            <person name="McRose D."/>
            <person name="Mock T."/>
            <person name="Neilson J.A."/>
            <person name="Onodera N.T."/>
            <person name="Poole A.M."/>
            <person name="Pritham E.J."/>
            <person name="Richards T.A."/>
            <person name="Rocap G."/>
            <person name="Roy S.W."/>
            <person name="Sarai C."/>
            <person name="Schaack S."/>
            <person name="Shirato S."/>
            <person name="Slamovits C.H."/>
            <person name="Spencer D.F."/>
            <person name="Suzuki S."/>
            <person name="Worden A.Z."/>
            <person name="Zauner S."/>
            <person name="Barry K."/>
            <person name="Bell C."/>
            <person name="Bharti A.K."/>
            <person name="Crow J.A."/>
            <person name="Grimwood J."/>
            <person name="Kramer R."/>
            <person name="Lindquist E."/>
            <person name="Lucas S."/>
            <person name="Salamov A."/>
            <person name="McFadden G.I."/>
            <person name="Lane C.E."/>
            <person name="Keeling P.J."/>
            <person name="Gray M.W."/>
            <person name="Grigoriev I.V."/>
            <person name="Archibald J.M."/>
        </authorList>
    </citation>
    <scope>NUCLEOTIDE SEQUENCE</scope>
    <source>
        <strain evidence="9">CCMP2712</strain>
    </source>
</reference>
<dbReference type="PROSITE" id="PS50865">
    <property type="entry name" value="ZF_MYND_2"/>
    <property type="match status" value="1"/>
</dbReference>
<dbReference type="PaxDb" id="55529-EKX49545"/>
<gene>
    <name evidence="7" type="ORF">GUITHDRAFT_93215</name>
</gene>
<dbReference type="GO" id="GO:0008270">
    <property type="term" value="F:zinc ion binding"/>
    <property type="evidence" value="ECO:0007669"/>
    <property type="project" value="UniProtKB-KW"/>
</dbReference>
<dbReference type="Gene3D" id="6.10.140.2220">
    <property type="match status" value="1"/>
</dbReference>
<dbReference type="STRING" id="905079.L1JMX1"/>
<name>L1JMX1_GUITC</name>
<feature type="compositionally biased region" description="Polar residues" evidence="5">
    <location>
        <begin position="464"/>
        <end position="477"/>
    </location>
</feature>
<dbReference type="EMBL" id="JH992981">
    <property type="protein sequence ID" value="EKX49545.1"/>
    <property type="molecule type" value="Genomic_DNA"/>
</dbReference>
<keyword evidence="9" id="KW-1185">Reference proteome</keyword>
<dbReference type="SUPFAM" id="SSF144232">
    <property type="entry name" value="HIT/MYND zinc finger-like"/>
    <property type="match status" value="1"/>
</dbReference>
<evidence type="ECO:0000313" key="8">
    <source>
        <dbReference type="EnsemblProtists" id="EKX49545"/>
    </source>
</evidence>
<dbReference type="EnsemblProtists" id="EKX49545">
    <property type="protein sequence ID" value="EKX49545"/>
    <property type="gene ID" value="GUITHDRAFT_93215"/>
</dbReference>
<evidence type="ECO:0000256" key="4">
    <source>
        <dbReference type="PROSITE-ProRule" id="PRU00134"/>
    </source>
</evidence>
<keyword evidence="3" id="KW-0862">Zinc</keyword>
<reference evidence="8" key="3">
    <citation type="submission" date="2015-06" db="UniProtKB">
        <authorList>
            <consortium name="EnsemblProtists"/>
        </authorList>
    </citation>
    <scope>IDENTIFICATION</scope>
</reference>
<accession>L1JMX1</accession>
<dbReference type="Pfam" id="PF01753">
    <property type="entry name" value="zf-MYND"/>
    <property type="match status" value="1"/>
</dbReference>
<evidence type="ECO:0000256" key="5">
    <source>
        <dbReference type="SAM" id="MobiDB-lite"/>
    </source>
</evidence>
<keyword evidence="2 4" id="KW-0863">Zinc-finger</keyword>
<keyword evidence="1" id="KW-0479">Metal-binding</keyword>
<evidence type="ECO:0000256" key="1">
    <source>
        <dbReference type="ARBA" id="ARBA00022723"/>
    </source>
</evidence>
<dbReference type="HOGENOM" id="CLU_034036_1_0_1"/>
<evidence type="ECO:0000313" key="7">
    <source>
        <dbReference type="EMBL" id="EKX49545.1"/>
    </source>
</evidence>
<dbReference type="InterPro" id="IPR002893">
    <property type="entry name" value="Znf_MYND"/>
</dbReference>
<protein>
    <recommendedName>
        <fullName evidence="6">MYND-type domain-containing protein</fullName>
    </recommendedName>
</protein>
<feature type="region of interest" description="Disordered" evidence="5">
    <location>
        <begin position="457"/>
        <end position="483"/>
    </location>
</feature>
<evidence type="ECO:0000256" key="2">
    <source>
        <dbReference type="ARBA" id="ARBA00022771"/>
    </source>
</evidence>
<dbReference type="AlphaFoldDB" id="L1JMX1"/>
<evidence type="ECO:0000256" key="3">
    <source>
        <dbReference type="ARBA" id="ARBA00022833"/>
    </source>
</evidence>
<feature type="domain" description="MYND-type" evidence="6">
    <location>
        <begin position="410"/>
        <end position="446"/>
    </location>
</feature>
<organism evidence="7">
    <name type="scientific">Guillardia theta (strain CCMP2712)</name>
    <name type="common">Cryptophyte</name>
    <dbReference type="NCBI Taxonomy" id="905079"/>
    <lineage>
        <taxon>Eukaryota</taxon>
        <taxon>Cryptophyceae</taxon>
        <taxon>Pyrenomonadales</taxon>
        <taxon>Geminigeraceae</taxon>
        <taxon>Guillardia</taxon>
    </lineage>
</organism>